<dbReference type="PANTHER" id="PTHR18884">
    <property type="entry name" value="SEPTIN"/>
    <property type="match status" value="1"/>
</dbReference>
<organism evidence="4 5">
    <name type="scientific">Oopsacas minuta</name>
    <dbReference type="NCBI Taxonomy" id="111878"/>
    <lineage>
        <taxon>Eukaryota</taxon>
        <taxon>Metazoa</taxon>
        <taxon>Porifera</taxon>
        <taxon>Hexactinellida</taxon>
        <taxon>Hexasterophora</taxon>
        <taxon>Lyssacinosida</taxon>
        <taxon>Leucopsacidae</taxon>
        <taxon>Oopsacas</taxon>
    </lineage>
</organism>
<dbReference type="Proteomes" id="UP001165289">
    <property type="component" value="Unassembled WGS sequence"/>
</dbReference>
<comment type="caution">
    <text evidence="4">The sequence shown here is derived from an EMBL/GenBank/DDBJ whole genome shotgun (WGS) entry which is preliminary data.</text>
</comment>
<keyword evidence="1" id="KW-0547">Nucleotide-binding</keyword>
<evidence type="ECO:0000313" key="4">
    <source>
        <dbReference type="EMBL" id="KAI6653835.1"/>
    </source>
</evidence>
<dbReference type="AlphaFoldDB" id="A0AAV7JYE2"/>
<name>A0AAV7JYE2_9METZ</name>
<dbReference type="EMBL" id="JAKMXF010000255">
    <property type="protein sequence ID" value="KAI6653835.1"/>
    <property type="molecule type" value="Genomic_DNA"/>
</dbReference>
<reference evidence="4 5" key="1">
    <citation type="journal article" date="2023" name="BMC Biol.">
        <title>The compact genome of the sponge Oopsacas minuta (Hexactinellida) is lacking key metazoan core genes.</title>
        <authorList>
            <person name="Santini S."/>
            <person name="Schenkelaars Q."/>
            <person name="Jourda C."/>
            <person name="Duchesne M."/>
            <person name="Belahbib H."/>
            <person name="Rocher C."/>
            <person name="Selva M."/>
            <person name="Riesgo A."/>
            <person name="Vervoort M."/>
            <person name="Leys S.P."/>
            <person name="Kodjabachian L."/>
            <person name="Le Bivic A."/>
            <person name="Borchiellini C."/>
            <person name="Claverie J.M."/>
            <person name="Renard E."/>
        </authorList>
    </citation>
    <scope>NUCLEOTIDE SEQUENCE [LARGE SCALE GENOMIC DNA]</scope>
    <source>
        <strain evidence="4">SPO-2</strain>
    </source>
</reference>
<accession>A0AAV7JYE2</accession>
<dbReference type="InterPro" id="IPR027417">
    <property type="entry name" value="P-loop_NTPase"/>
</dbReference>
<dbReference type="InterPro" id="IPR030379">
    <property type="entry name" value="G_SEPTIN_dom"/>
</dbReference>
<feature type="domain" description="Septin-type G" evidence="3">
    <location>
        <begin position="443"/>
        <end position="579"/>
    </location>
</feature>
<proteinExistence type="inferred from homology"/>
<keyword evidence="5" id="KW-1185">Reference proteome</keyword>
<dbReference type="SUPFAM" id="SSF52540">
    <property type="entry name" value="P-loop containing nucleoside triphosphate hydrolases"/>
    <property type="match status" value="1"/>
</dbReference>
<evidence type="ECO:0000313" key="5">
    <source>
        <dbReference type="Proteomes" id="UP001165289"/>
    </source>
</evidence>
<gene>
    <name evidence="4" type="ORF">LOD99_3337</name>
</gene>
<dbReference type="GO" id="GO:0005525">
    <property type="term" value="F:GTP binding"/>
    <property type="evidence" value="ECO:0007669"/>
    <property type="project" value="UniProtKB-KW"/>
</dbReference>
<dbReference type="Gene3D" id="3.40.50.300">
    <property type="entry name" value="P-loop containing nucleotide triphosphate hydrolases"/>
    <property type="match status" value="1"/>
</dbReference>
<dbReference type="PROSITE" id="PS51719">
    <property type="entry name" value="G_SEPTIN"/>
    <property type="match status" value="1"/>
</dbReference>
<keyword evidence="1" id="KW-0342">GTP-binding</keyword>
<feature type="compositionally biased region" description="Low complexity" evidence="2">
    <location>
        <begin position="203"/>
        <end position="217"/>
    </location>
</feature>
<comment type="similarity">
    <text evidence="1">Belongs to the TRAFAC class TrmE-Era-EngA-EngB-Septin-like GTPase superfamily. Septin GTPase family.</text>
</comment>
<feature type="compositionally biased region" description="Polar residues" evidence="2">
    <location>
        <begin position="330"/>
        <end position="347"/>
    </location>
</feature>
<feature type="compositionally biased region" description="Basic residues" evidence="2">
    <location>
        <begin position="36"/>
        <end position="46"/>
    </location>
</feature>
<feature type="compositionally biased region" description="Polar residues" evidence="2">
    <location>
        <begin position="180"/>
        <end position="202"/>
    </location>
</feature>
<evidence type="ECO:0000256" key="1">
    <source>
        <dbReference type="RuleBase" id="RU004560"/>
    </source>
</evidence>
<sequence>MDQLENVYIPDSPCLTFPDVIIQSEPGTPEANTPNSKRRLIIRKKSPSTQNISSLLTDEENEPIAPIKGSTLRMQQSFNCARDIPRDLTKRKTTPPDGLVSERLKQWKENIAKEANTDFKPTNSPLIARYKRQQVHSQPTTPTKHMLDTNRRLRNTSIGSTVSDTSSSGISDRSEILKSPISSSDASEIRTSPSSDRSQPCYSVSSQESDQSLSLDSPVKSHTTTIEIPRSSNSPPMTTGRKSVTTTCTILKGNDTKEKVRYYSEGSNNKPVSPVNTNKRPSISSLNNNSPFNSHTSSPTPSESGTSTSTPTDKITFPPPPVIKPKPKLSAQSKPLTSAEPTVQVESQEIKTSMEDVTPIEDTVYDQISSSPIPEPPIIETINVDTAPQIPVSLPFPSPVEPKDTTIGRIKEVSSCGVDNIPISSYLQINTLSDRIFKKNLKRGLEFTILIVGEAGLGKTTLIDSLFESQRCQTKTIPAVQERKMKTTQIEKHQVEFVQRGVTMKVNIIDTPGFGDCMDGTDCCVPILDYINNQFESFYSDESGMNRRHIQDTRVHACLYFISPNGHGQVILLYPRTFV</sequence>
<feature type="compositionally biased region" description="Polar residues" evidence="2">
    <location>
        <begin position="265"/>
        <end position="295"/>
    </location>
</feature>
<feature type="compositionally biased region" description="Low complexity" evidence="2">
    <location>
        <begin position="296"/>
        <end position="312"/>
    </location>
</feature>
<feature type="region of interest" description="Disordered" evidence="2">
    <location>
        <begin position="114"/>
        <end position="348"/>
    </location>
</feature>
<evidence type="ECO:0000259" key="3">
    <source>
        <dbReference type="PROSITE" id="PS51719"/>
    </source>
</evidence>
<feature type="compositionally biased region" description="Polar residues" evidence="2">
    <location>
        <begin position="220"/>
        <end position="249"/>
    </location>
</feature>
<feature type="compositionally biased region" description="Low complexity" evidence="2">
    <location>
        <begin position="157"/>
        <end position="171"/>
    </location>
</feature>
<evidence type="ECO:0000256" key="2">
    <source>
        <dbReference type="SAM" id="MobiDB-lite"/>
    </source>
</evidence>
<protein>
    <submittedName>
        <fullName evidence="4">Septin-2</fullName>
    </submittedName>
</protein>
<dbReference type="Pfam" id="PF00735">
    <property type="entry name" value="Septin"/>
    <property type="match status" value="1"/>
</dbReference>
<feature type="region of interest" description="Disordered" evidence="2">
    <location>
        <begin position="23"/>
        <end position="51"/>
    </location>
</feature>